<comment type="similarity">
    <text evidence="8 9">Belongs to the TonB-dependent receptor family.</text>
</comment>
<evidence type="ECO:0000313" key="14">
    <source>
        <dbReference type="Proteomes" id="UP000242818"/>
    </source>
</evidence>
<dbReference type="InterPro" id="IPR023997">
    <property type="entry name" value="TonB-dep_OMP_SusC/RagA_CS"/>
</dbReference>
<protein>
    <submittedName>
        <fullName evidence="13">TonB-linked outer membrane protein, SusC/RagA family</fullName>
    </submittedName>
</protein>
<reference evidence="13 14" key="1">
    <citation type="submission" date="2016-08" db="EMBL/GenBank/DDBJ databases">
        <authorList>
            <person name="Seilhamer J.J."/>
        </authorList>
    </citation>
    <scope>NUCLEOTIDE SEQUENCE [LARGE SCALE GENOMIC DNA]</scope>
    <source>
        <strain evidence="13 14">A37T2</strain>
    </source>
</reference>
<dbReference type="GO" id="GO:0009279">
    <property type="term" value="C:cell outer membrane"/>
    <property type="evidence" value="ECO:0007669"/>
    <property type="project" value="UniProtKB-SubCell"/>
</dbReference>
<evidence type="ECO:0000313" key="13">
    <source>
        <dbReference type="EMBL" id="SCC25557.1"/>
    </source>
</evidence>
<dbReference type="InterPro" id="IPR000531">
    <property type="entry name" value="Beta-barrel_TonB"/>
</dbReference>
<dbReference type="PROSITE" id="PS52016">
    <property type="entry name" value="TONB_DEPENDENT_REC_3"/>
    <property type="match status" value="1"/>
</dbReference>
<dbReference type="RefSeq" id="WP_089711244.1">
    <property type="nucleotide sequence ID" value="NZ_FMAR01000005.1"/>
</dbReference>
<proteinExistence type="inferred from homology"/>
<evidence type="ECO:0000256" key="3">
    <source>
        <dbReference type="ARBA" id="ARBA00022452"/>
    </source>
</evidence>
<keyword evidence="14" id="KW-1185">Reference proteome</keyword>
<name>A0A1C4D2M2_9BACT</name>
<dbReference type="Pfam" id="PF13715">
    <property type="entry name" value="CarbopepD_reg_2"/>
    <property type="match status" value="1"/>
</dbReference>
<evidence type="ECO:0000256" key="10">
    <source>
        <dbReference type="SAM" id="SignalP"/>
    </source>
</evidence>
<keyword evidence="4 8" id="KW-0812">Transmembrane</keyword>
<dbReference type="SUPFAM" id="SSF49464">
    <property type="entry name" value="Carboxypeptidase regulatory domain-like"/>
    <property type="match status" value="1"/>
</dbReference>
<dbReference type="SUPFAM" id="SSF56935">
    <property type="entry name" value="Porins"/>
    <property type="match status" value="1"/>
</dbReference>
<evidence type="ECO:0000256" key="8">
    <source>
        <dbReference type="PROSITE-ProRule" id="PRU01360"/>
    </source>
</evidence>
<feature type="chain" id="PRO_5008690235" evidence="10">
    <location>
        <begin position="27"/>
        <end position="1006"/>
    </location>
</feature>
<dbReference type="STRING" id="1335309.GA0116948_10537"/>
<evidence type="ECO:0000256" key="5">
    <source>
        <dbReference type="ARBA" id="ARBA00023077"/>
    </source>
</evidence>
<keyword evidence="7 8" id="KW-0998">Cell outer membrane</keyword>
<dbReference type="NCBIfam" id="TIGR04057">
    <property type="entry name" value="SusC_RagA_signa"/>
    <property type="match status" value="1"/>
</dbReference>
<dbReference type="Gene3D" id="2.40.170.20">
    <property type="entry name" value="TonB-dependent receptor, beta-barrel domain"/>
    <property type="match status" value="1"/>
</dbReference>
<feature type="domain" description="TonB-dependent receptor plug" evidence="12">
    <location>
        <begin position="124"/>
        <end position="244"/>
    </location>
</feature>
<dbReference type="EMBL" id="FMAR01000005">
    <property type="protein sequence ID" value="SCC25557.1"/>
    <property type="molecule type" value="Genomic_DNA"/>
</dbReference>
<evidence type="ECO:0000256" key="9">
    <source>
        <dbReference type="RuleBase" id="RU003357"/>
    </source>
</evidence>
<accession>A0A1C4D2M2</accession>
<keyword evidence="10" id="KW-0732">Signal</keyword>
<dbReference type="Pfam" id="PF00593">
    <property type="entry name" value="TonB_dep_Rec_b-barrel"/>
    <property type="match status" value="1"/>
</dbReference>
<keyword evidence="3 8" id="KW-1134">Transmembrane beta strand</keyword>
<organism evidence="13 14">
    <name type="scientific">Chitinophaga costaii</name>
    <dbReference type="NCBI Taxonomy" id="1335309"/>
    <lineage>
        <taxon>Bacteria</taxon>
        <taxon>Pseudomonadati</taxon>
        <taxon>Bacteroidota</taxon>
        <taxon>Chitinophagia</taxon>
        <taxon>Chitinophagales</taxon>
        <taxon>Chitinophagaceae</taxon>
        <taxon>Chitinophaga</taxon>
    </lineage>
</organism>
<dbReference type="InterPro" id="IPR037066">
    <property type="entry name" value="Plug_dom_sf"/>
</dbReference>
<dbReference type="Pfam" id="PF07715">
    <property type="entry name" value="Plug"/>
    <property type="match status" value="1"/>
</dbReference>
<keyword evidence="5 9" id="KW-0798">TonB box</keyword>
<evidence type="ECO:0000256" key="4">
    <source>
        <dbReference type="ARBA" id="ARBA00022692"/>
    </source>
</evidence>
<feature type="domain" description="TonB-dependent receptor-like beta-barrel" evidence="11">
    <location>
        <begin position="412"/>
        <end position="960"/>
    </location>
</feature>
<dbReference type="Gene3D" id="2.170.130.10">
    <property type="entry name" value="TonB-dependent receptor, plug domain"/>
    <property type="match status" value="1"/>
</dbReference>
<dbReference type="InterPro" id="IPR036942">
    <property type="entry name" value="Beta-barrel_TonB_sf"/>
</dbReference>
<dbReference type="AlphaFoldDB" id="A0A1C4D2M2"/>
<gene>
    <name evidence="13" type="ORF">GA0116948_10537</name>
</gene>
<evidence type="ECO:0000256" key="6">
    <source>
        <dbReference type="ARBA" id="ARBA00023136"/>
    </source>
</evidence>
<dbReference type="InterPro" id="IPR012910">
    <property type="entry name" value="Plug_dom"/>
</dbReference>
<dbReference type="NCBIfam" id="TIGR04056">
    <property type="entry name" value="OMP_RagA_SusC"/>
    <property type="match status" value="1"/>
</dbReference>
<evidence type="ECO:0000256" key="7">
    <source>
        <dbReference type="ARBA" id="ARBA00023237"/>
    </source>
</evidence>
<evidence type="ECO:0000259" key="12">
    <source>
        <dbReference type="Pfam" id="PF07715"/>
    </source>
</evidence>
<comment type="subcellular location">
    <subcellularLocation>
        <location evidence="1 8">Cell outer membrane</location>
        <topology evidence="1 8">Multi-pass membrane protein</topology>
    </subcellularLocation>
</comment>
<dbReference type="OrthoDB" id="9768177at2"/>
<keyword evidence="6 8" id="KW-0472">Membrane</keyword>
<evidence type="ECO:0000256" key="1">
    <source>
        <dbReference type="ARBA" id="ARBA00004571"/>
    </source>
</evidence>
<sequence>MTTDKFLARPASLVLYFLLSIASASAQQVTQVSGTVTSEDGAPLDGVSIIFSEKHSKGTITDKDGTFRLSVPPGGRHIEFSLLGYAPQQLPITGAGPYNIHLKKGGEIGLDGVVVVGYAQQKRSTTAGVVSTINAVALKDIHGAGFNERLQGITPGLQISSNSGVEGGSALVRLRGATSINAGNDPLYIIDGVAISSTPLQTLGQGGQTTNPLADINPNDIQDVQVLKDANATAMYGSRAANGVIIITTKRGDRNGKTKVALNTEYGWGHYPKLWSLVTGPQHAAIINQAYLNDGGAPSGLPFPVTDTIGTYDRLHLIFRTAEQTTNNIEVSGGNGKTKFYLGGDFTNQQSILKLQDFQRMGFRVNIDHTLNKSLTIGVSTSYTYTKRSLSPNGDTGGILNTGLHTPTLTPIFKPDGSYNNGERFNNPYILFANNNDHAYGKHLIANGYVKWRILPNLSFRSSWSLDNNDYHEFVYYNANLTSGKSTSGRAIDANTSNVTWIGEQVFNYNVAFNSKHNLSVFAGNTLQKSTYQSASITGTNFPSISFSAISSAAIVTGSTTGDINAGLISYFAGANYSYDDKYIFDANLRTDASSRFGANNRWGRFPSLGAAWRIGEEKFIKQHLTWVDELKLKASLGWTGNQNIANFASEGLWSGGNNYQDNPGIAPSQLANPNLKWETTRQWDLGLQAGVLNNRLRFEFNYYDKQTSDLLLSVPIPAKTGFTSIYDNVGAVSNKGFEFEIASTNISNKNFQWTTTFNIAHNQNLVTKLPTAFTQYNRDWVKLQQGYSMYSFWLYKQLYVDPKTGNAVYQDVDHDGKITTADRQIVGNAFPKFFGGFSNSLSYKNFDLNFFLYFSQGNKVFNMNRYFQEHAGNRGTSWSMQASMLRAWKKEGDVTDIPRLTNKANPDGSFNHNFESSRFLEDASFIRLKNVALGYTLPARITNRVGIERLRAYVNVTNLFTITKYSGADPEVNVAQDYSNQTVQGLDFSMAPHPRTINIGLNVTF</sequence>
<keyword evidence="2 8" id="KW-0813">Transport</keyword>
<dbReference type="Proteomes" id="UP000242818">
    <property type="component" value="Unassembled WGS sequence"/>
</dbReference>
<dbReference type="Gene3D" id="2.60.40.1120">
    <property type="entry name" value="Carboxypeptidase-like, regulatory domain"/>
    <property type="match status" value="1"/>
</dbReference>
<dbReference type="InterPro" id="IPR023996">
    <property type="entry name" value="TonB-dep_OMP_SusC/RagA"/>
</dbReference>
<dbReference type="InterPro" id="IPR008969">
    <property type="entry name" value="CarboxyPept-like_regulatory"/>
</dbReference>
<dbReference type="InterPro" id="IPR039426">
    <property type="entry name" value="TonB-dep_rcpt-like"/>
</dbReference>
<feature type="signal peptide" evidence="10">
    <location>
        <begin position="1"/>
        <end position="26"/>
    </location>
</feature>
<evidence type="ECO:0000259" key="11">
    <source>
        <dbReference type="Pfam" id="PF00593"/>
    </source>
</evidence>
<evidence type="ECO:0000256" key="2">
    <source>
        <dbReference type="ARBA" id="ARBA00022448"/>
    </source>
</evidence>